<feature type="transmembrane region" description="Helical" evidence="2">
    <location>
        <begin position="335"/>
        <end position="353"/>
    </location>
</feature>
<accession>K1KES4</accession>
<feature type="compositionally biased region" description="Polar residues" evidence="1">
    <location>
        <begin position="642"/>
        <end position="659"/>
    </location>
</feature>
<dbReference type="InterPro" id="IPR012931">
    <property type="entry name" value="TraG_N_Proteobacteria"/>
</dbReference>
<feature type="transmembrane region" description="Helical" evidence="2">
    <location>
        <begin position="365"/>
        <end position="386"/>
    </location>
</feature>
<keyword evidence="2" id="KW-1133">Transmembrane helix</keyword>
<feature type="domain" description="TraG N-terminal Proteobacteria" evidence="3">
    <location>
        <begin position="8"/>
        <end position="460"/>
    </location>
</feature>
<dbReference type="PATRIC" id="fig|742823.3.peg.2226"/>
<reference evidence="4 5" key="1">
    <citation type="submission" date="2012-05" db="EMBL/GenBank/DDBJ databases">
        <title>The Genome Sequence of Sutterella wadsworthensis 2_1_59BFAA.</title>
        <authorList>
            <consortium name="The Broad Institute Genome Sequencing Platform"/>
            <person name="Earl A."/>
            <person name="Ward D."/>
            <person name="Feldgarden M."/>
            <person name="Gevers D."/>
            <person name="Daigneault M."/>
            <person name="Strauss J."/>
            <person name="Allen-Vercoe E."/>
            <person name="Walker B."/>
            <person name="Young S.K."/>
            <person name="Zeng Q."/>
            <person name="Gargeya S."/>
            <person name="Fitzgerald M."/>
            <person name="Haas B."/>
            <person name="Abouelleil A."/>
            <person name="Alvarado L."/>
            <person name="Arachchi H.M."/>
            <person name="Berlin A.M."/>
            <person name="Chapman S.B."/>
            <person name="Goldberg J."/>
            <person name="Griggs A."/>
            <person name="Gujja S."/>
            <person name="Hansen M."/>
            <person name="Howarth C."/>
            <person name="Imamovic A."/>
            <person name="Larimer J."/>
            <person name="McCowen C."/>
            <person name="Montmayeur A."/>
            <person name="Murphy C."/>
            <person name="Neiman D."/>
            <person name="Pearson M."/>
            <person name="Priest M."/>
            <person name="Roberts A."/>
            <person name="Saif S."/>
            <person name="Shea T."/>
            <person name="Sisk P."/>
            <person name="Sykes S."/>
            <person name="Wortman J."/>
            <person name="Nusbaum C."/>
            <person name="Birren B."/>
        </authorList>
    </citation>
    <scope>NUCLEOTIDE SEQUENCE [LARGE SCALE GENOMIC DNA]</scope>
    <source>
        <strain evidence="4 5">2_1_59BFAA</strain>
    </source>
</reference>
<evidence type="ECO:0000313" key="5">
    <source>
        <dbReference type="Proteomes" id="UP000005835"/>
    </source>
</evidence>
<dbReference type="Pfam" id="PF07916">
    <property type="entry name" value="TraG_N"/>
    <property type="match status" value="1"/>
</dbReference>
<feature type="compositionally biased region" description="Low complexity" evidence="1">
    <location>
        <begin position="609"/>
        <end position="626"/>
    </location>
</feature>
<dbReference type="Proteomes" id="UP000005835">
    <property type="component" value="Unassembled WGS sequence"/>
</dbReference>
<dbReference type="AlphaFoldDB" id="K1KES4"/>
<organism evidence="4 5">
    <name type="scientific">Sutterella wadsworthensis 2_1_59BFAA</name>
    <dbReference type="NCBI Taxonomy" id="742823"/>
    <lineage>
        <taxon>Bacteria</taxon>
        <taxon>Pseudomonadati</taxon>
        <taxon>Pseudomonadota</taxon>
        <taxon>Betaproteobacteria</taxon>
        <taxon>Burkholderiales</taxon>
        <taxon>Sutterellaceae</taxon>
        <taxon>Sutterella</taxon>
    </lineage>
</organism>
<feature type="transmembrane region" description="Helical" evidence="2">
    <location>
        <begin position="61"/>
        <end position="78"/>
    </location>
</feature>
<keyword evidence="5" id="KW-1185">Reference proteome</keyword>
<protein>
    <recommendedName>
        <fullName evidence="3">TraG N-terminal Proteobacteria domain-containing protein</fullName>
    </recommendedName>
</protein>
<dbReference type="HOGENOM" id="CLU_294906_0_0_4"/>
<feature type="region of interest" description="Disordered" evidence="1">
    <location>
        <begin position="567"/>
        <end position="626"/>
    </location>
</feature>
<evidence type="ECO:0000259" key="3">
    <source>
        <dbReference type="Pfam" id="PF07916"/>
    </source>
</evidence>
<feature type="compositionally biased region" description="Low complexity" evidence="1">
    <location>
        <begin position="567"/>
        <end position="581"/>
    </location>
</feature>
<comment type="caution">
    <text evidence="4">The sequence shown here is derived from an EMBL/GenBank/DDBJ whole genome shotgun (WGS) entry which is preliminary data.</text>
</comment>
<name>K1KES4_9BURK</name>
<evidence type="ECO:0000256" key="1">
    <source>
        <dbReference type="SAM" id="MobiDB-lite"/>
    </source>
</evidence>
<feature type="transmembrane region" description="Helical" evidence="2">
    <location>
        <begin position="36"/>
        <end position="55"/>
    </location>
</feature>
<evidence type="ECO:0000313" key="4">
    <source>
        <dbReference type="EMBL" id="EKB30209.1"/>
    </source>
</evidence>
<keyword evidence="2" id="KW-0812">Transmembrane</keyword>
<feature type="compositionally biased region" description="Polar residues" evidence="1">
    <location>
        <begin position="589"/>
        <end position="608"/>
    </location>
</feature>
<dbReference type="eggNOG" id="COG4678">
    <property type="taxonomic scope" value="Bacteria"/>
</dbReference>
<feature type="region of interest" description="Disordered" evidence="1">
    <location>
        <begin position="785"/>
        <end position="825"/>
    </location>
</feature>
<dbReference type="OrthoDB" id="8610629at2"/>
<feature type="compositionally biased region" description="Polar residues" evidence="1">
    <location>
        <begin position="785"/>
        <end position="824"/>
    </location>
</feature>
<proteinExistence type="predicted"/>
<sequence>MTTEALDFYAYWNGAQVADLWTTLALITGTDDYRSLLLCVALFGLICAAAGAAVRYRGGDLIVWIAAMVFIFSAAFVPRVNIAVRDVRSANVQVVQNIPLGIGWPASVISRASYWLTESFETAFGDVDAARYTRFGVAFPQRVVTTMLSVKPITADGKMSLTNFTERCIVPEILENSVKRQELLNAPDINALISTNGWVNPARRVFMNNKVLTCTEAAEELKKTLEKTEIPALESRLRLKLNVDFKDGVNAALSTAIPQAESLMLGVSRTMAESLRQSLMMSAIPDTTMTFAAKAGQAPLSAGVAIARSQGNLASEINYRTLSEMARSALPKLRNILEFTVIGLWPMVFLMMLGTGAGGAMVCRAYFTLLISVSLWAPITAIINYLTLHLDMEPMNQLVNSAGGVTLAAATMIRDAGATSQAMAGSLLWLVPVLAYAVAKGSDMALTAMTSSVLAPASSAAQAQGSQLAMGNVSAGNASLNNASLNNVSANKTDTSSNWADPNTHKVELAQGTAAFDRSAGQMTAINVRKSDLGVSSDTANMNAVQDANNFGTSSVATNASTLATNSGVQSVSGSGVTNSVNRDDGWSVTRNSGTTYGTNESTNYGTVNSSAFGSQSSRNGSSQNQFQYSSGVALSAGASSTFNTNKPTQANSSNSDNADTPAIHNGTEQSSETNGIELLNVLSTAPSAIGTIASFAKTNKGRPNHNIPSNKTAESISMNQTELFRLNAGPTGTTAAMLADVTGLTTYNSRNSTYQTGNSFSVNELTGENSSVINGTRNVLSDSTNAQFSEQHGLNEGRSTTDSNSDLESANHTATSGKSNNVTQDRENLVRDLGLAIAGGDAFEALRTFNSSSESRAALSALVNRNTPKYEQVLPLKAPSIGQTGKAFVAVSREDIVNDYQSSTHAVQAVSDDSVSRRRAEKDIRLPSKNEFMAQTHQERDLANFRLGLSMVASSDYLQAETGIRSVLERAFGGALTYSSPQEIYNTLNERSTNDPELKQTLTELGSVAHSGMSEDEIMNNFKNRR</sequence>
<dbReference type="STRING" id="742823.HMPREF9465_02216"/>
<feature type="transmembrane region" description="Helical" evidence="2">
    <location>
        <begin position="422"/>
        <end position="439"/>
    </location>
</feature>
<evidence type="ECO:0000256" key="2">
    <source>
        <dbReference type="SAM" id="Phobius"/>
    </source>
</evidence>
<dbReference type="RefSeq" id="WP_005437083.1">
    <property type="nucleotide sequence ID" value="NZ_JH815521.1"/>
</dbReference>
<gene>
    <name evidence="4" type="ORF">HMPREF9465_02216</name>
</gene>
<feature type="region of interest" description="Disordered" evidence="1">
    <location>
        <begin position="640"/>
        <end position="673"/>
    </location>
</feature>
<dbReference type="EMBL" id="ADMG01000051">
    <property type="protein sequence ID" value="EKB30209.1"/>
    <property type="molecule type" value="Genomic_DNA"/>
</dbReference>
<keyword evidence="2" id="KW-0472">Membrane</keyword>